<dbReference type="PANTHER" id="PTHR30629">
    <property type="entry name" value="PROPHAGE INTEGRASE"/>
    <property type="match status" value="1"/>
</dbReference>
<evidence type="ECO:0000313" key="8">
    <source>
        <dbReference type="EMBL" id="OFC40486.1"/>
    </source>
</evidence>
<dbReference type="EMBL" id="LZYH01001154">
    <property type="protein sequence ID" value="OFC40486.1"/>
    <property type="molecule type" value="Genomic_DNA"/>
</dbReference>
<dbReference type="GO" id="GO:0015074">
    <property type="term" value="P:DNA integration"/>
    <property type="evidence" value="ECO:0007669"/>
    <property type="project" value="UniProtKB-KW"/>
</dbReference>
<dbReference type="PANTHER" id="PTHR30629:SF2">
    <property type="entry name" value="PROPHAGE INTEGRASE INTS-RELATED"/>
    <property type="match status" value="1"/>
</dbReference>
<proteinExistence type="inferred from homology"/>
<organism evidence="8 9">
    <name type="scientific">Acidithiobacillus caldus</name>
    <dbReference type="NCBI Taxonomy" id="33059"/>
    <lineage>
        <taxon>Bacteria</taxon>
        <taxon>Pseudomonadati</taxon>
        <taxon>Pseudomonadota</taxon>
        <taxon>Acidithiobacillia</taxon>
        <taxon>Acidithiobacillales</taxon>
        <taxon>Acidithiobacillaceae</taxon>
        <taxon>Acidithiobacillus</taxon>
    </lineage>
</organism>
<evidence type="ECO:0000256" key="1">
    <source>
        <dbReference type="ARBA" id="ARBA00008857"/>
    </source>
</evidence>
<gene>
    <name evidence="8" type="ORF">BAE30_16580</name>
</gene>
<dbReference type="AlphaFoldDB" id="A0A1E7YRU5"/>
<evidence type="ECO:0008006" key="10">
    <source>
        <dbReference type="Google" id="ProtNLM"/>
    </source>
</evidence>
<evidence type="ECO:0000259" key="6">
    <source>
        <dbReference type="PROSITE" id="PS51898"/>
    </source>
</evidence>
<evidence type="ECO:0000256" key="3">
    <source>
        <dbReference type="ARBA" id="ARBA00023125"/>
    </source>
</evidence>
<dbReference type="InterPro" id="IPR044068">
    <property type="entry name" value="CB"/>
</dbReference>
<dbReference type="GO" id="GO:0003677">
    <property type="term" value="F:DNA binding"/>
    <property type="evidence" value="ECO:0007669"/>
    <property type="project" value="UniProtKB-UniRule"/>
</dbReference>
<keyword evidence="3 5" id="KW-0238">DNA-binding</keyword>
<dbReference type="CDD" id="cd00801">
    <property type="entry name" value="INT_P4_C"/>
    <property type="match status" value="1"/>
</dbReference>
<dbReference type="InterPro" id="IPR025166">
    <property type="entry name" value="Integrase_DNA_bind_dom"/>
</dbReference>
<dbReference type="SUPFAM" id="SSF56349">
    <property type="entry name" value="DNA breaking-rejoining enzymes"/>
    <property type="match status" value="1"/>
</dbReference>
<sequence length="432" mass="48082">MVRRVEKPLNERKDVRDAKPGKTEIIKRDGGGLELRIYPSGGKVWQLRYQSEHGRRIYRLGEYPGVSLAEARKKAGELRKLLDAGVDPKVQEEQERQARLEAERIAKMEEAARKTFAEVFDVWNTTKLSTRKDGADLLRSIRKDILPFIGDKEIGVVTRGDILACLDVVAARAPRMANRLLTTLKTFYKWALLRDRVEVNPLAAVEQKDVGGKLPSRERILSNEEIVDLFRKLPESGLSPTVQAAVLICLSTGCRLGEICAAQWVHIDGDVWTIPAENAKNGREHKITLSKFAADQFRVLAEAREGAWCLPSPKKIGMPQTRLSVSGALLDRQAGGAARKGRTRKTSALVLEGGHWTAHDLRRTCASGMQKLGVMPAVIDAALNHKESKGVTKVYQRYDYAKEMAEAWAKWGRHLATLRAQAKGIALVDASL</sequence>
<dbReference type="InterPro" id="IPR010998">
    <property type="entry name" value="Integrase_recombinase_N"/>
</dbReference>
<dbReference type="InterPro" id="IPR053876">
    <property type="entry name" value="Phage_int_M"/>
</dbReference>
<dbReference type="Proteomes" id="UP000175707">
    <property type="component" value="Unassembled WGS sequence"/>
</dbReference>
<keyword evidence="4" id="KW-0233">DNA recombination</keyword>
<dbReference type="Pfam" id="PF13356">
    <property type="entry name" value="Arm-DNA-bind_3"/>
    <property type="match status" value="1"/>
</dbReference>
<name>A0A1E7YRU5_9PROT</name>
<evidence type="ECO:0000259" key="7">
    <source>
        <dbReference type="PROSITE" id="PS51900"/>
    </source>
</evidence>
<dbReference type="Pfam" id="PF00589">
    <property type="entry name" value="Phage_integrase"/>
    <property type="match status" value="1"/>
</dbReference>
<dbReference type="Gene3D" id="1.10.150.130">
    <property type="match status" value="1"/>
</dbReference>
<evidence type="ECO:0000256" key="5">
    <source>
        <dbReference type="PROSITE-ProRule" id="PRU01248"/>
    </source>
</evidence>
<dbReference type="PROSITE" id="PS51898">
    <property type="entry name" value="TYR_RECOMBINASE"/>
    <property type="match status" value="1"/>
</dbReference>
<accession>A0A1E7YRU5</accession>
<evidence type="ECO:0000256" key="4">
    <source>
        <dbReference type="ARBA" id="ARBA00023172"/>
    </source>
</evidence>
<comment type="similarity">
    <text evidence="1">Belongs to the 'phage' integrase family.</text>
</comment>
<protein>
    <recommendedName>
        <fullName evidence="10">Integrase</fullName>
    </recommendedName>
</protein>
<evidence type="ECO:0000313" key="9">
    <source>
        <dbReference type="Proteomes" id="UP000175707"/>
    </source>
</evidence>
<dbReference type="InterPro" id="IPR011010">
    <property type="entry name" value="DNA_brk_join_enz"/>
</dbReference>
<reference evidence="8 9" key="1">
    <citation type="submission" date="2016-06" db="EMBL/GenBank/DDBJ databases">
        <title>Gene turnover analysis identifies the evolutionary adaptation of the extremophile Acidithiobacillus caldus.</title>
        <authorList>
            <person name="Zhang X."/>
        </authorList>
    </citation>
    <scope>NUCLEOTIDE SEQUENCE [LARGE SCALE GENOMIC DNA]</scope>
    <source>
        <strain evidence="8 9">S1</strain>
    </source>
</reference>
<comment type="caution">
    <text evidence="8">The sequence shown here is derived from an EMBL/GenBank/DDBJ whole genome shotgun (WGS) entry which is preliminary data.</text>
</comment>
<dbReference type="PROSITE" id="PS51900">
    <property type="entry name" value="CB"/>
    <property type="match status" value="1"/>
</dbReference>
<evidence type="ECO:0000256" key="2">
    <source>
        <dbReference type="ARBA" id="ARBA00022908"/>
    </source>
</evidence>
<dbReference type="InterPro" id="IPR013762">
    <property type="entry name" value="Integrase-like_cat_sf"/>
</dbReference>
<keyword evidence="2" id="KW-0229">DNA integration</keyword>
<feature type="domain" description="Core-binding (CB)" evidence="7">
    <location>
        <begin position="114"/>
        <end position="192"/>
    </location>
</feature>
<dbReference type="InterPro" id="IPR038488">
    <property type="entry name" value="Integrase_DNA-bd_sf"/>
</dbReference>
<dbReference type="Gene3D" id="3.30.160.390">
    <property type="entry name" value="Integrase, DNA-binding domain"/>
    <property type="match status" value="1"/>
</dbReference>
<feature type="domain" description="Tyr recombinase" evidence="6">
    <location>
        <begin position="216"/>
        <end position="409"/>
    </location>
</feature>
<dbReference type="InterPro" id="IPR050808">
    <property type="entry name" value="Phage_Integrase"/>
</dbReference>
<dbReference type="InterPro" id="IPR002104">
    <property type="entry name" value="Integrase_catalytic"/>
</dbReference>
<dbReference type="Pfam" id="PF22022">
    <property type="entry name" value="Phage_int_M"/>
    <property type="match status" value="1"/>
</dbReference>
<dbReference type="GO" id="GO:0006310">
    <property type="term" value="P:DNA recombination"/>
    <property type="evidence" value="ECO:0007669"/>
    <property type="project" value="UniProtKB-KW"/>
</dbReference>
<dbReference type="Gene3D" id="1.10.443.10">
    <property type="entry name" value="Intergrase catalytic core"/>
    <property type="match status" value="1"/>
</dbReference>